<feature type="transmembrane region" description="Helical" evidence="1">
    <location>
        <begin position="187"/>
        <end position="207"/>
    </location>
</feature>
<feature type="transmembrane region" description="Helical" evidence="1">
    <location>
        <begin position="51"/>
        <end position="75"/>
    </location>
</feature>
<feature type="transmembrane region" description="Helical" evidence="1">
    <location>
        <begin position="157"/>
        <end position="181"/>
    </location>
</feature>
<dbReference type="PANTHER" id="PTHR33802">
    <property type="entry name" value="SI:CH211-161H7.5-RELATED"/>
    <property type="match status" value="1"/>
</dbReference>
<dbReference type="STRING" id="536979.SAMN04488055_1366"/>
<reference evidence="2 3" key="1">
    <citation type="submission" date="2016-11" db="EMBL/GenBank/DDBJ databases">
        <authorList>
            <person name="Jaros S."/>
            <person name="Januszkiewicz K."/>
            <person name="Wedrychowicz H."/>
        </authorList>
    </citation>
    <scope>NUCLEOTIDE SEQUENCE [LARGE SCALE GENOMIC DNA]</scope>
    <source>
        <strain evidence="2 3">DSM 24787</strain>
    </source>
</reference>
<dbReference type="PANTHER" id="PTHR33802:SF1">
    <property type="entry name" value="XK-RELATED PROTEIN"/>
    <property type="match status" value="1"/>
</dbReference>
<sequence length="266" mass="29984">METRQSVGHYRQQAIFNILALLIVIGVNAMANLSQLNGKTTGEVSGQYPNLFVPAGFTFSIWSIIYLGLLGFAAYQYRLAFFKGHTIELQAFMVRMKGWFLLSCLANACWLFAWHYNMIFLSFCCMLLLLASLIMIHRKFRIGHPGAFTPEKVFIHFPFGIYLGWISIATIANLTALLVAWNIPFPQVSWTIVMMGLGTLLGVLMVFRYNNVYYALVCIWAFYGIIVKRESIGGRECAPIVAMGTIVIAVLALSILMQLVRKKITI</sequence>
<keyword evidence="1" id="KW-1133">Transmembrane helix</keyword>
<evidence type="ECO:0008006" key="4">
    <source>
        <dbReference type="Google" id="ProtNLM"/>
    </source>
</evidence>
<feature type="transmembrane region" description="Helical" evidence="1">
    <location>
        <begin position="212"/>
        <end position="228"/>
    </location>
</feature>
<protein>
    <recommendedName>
        <fullName evidence="4">TspO/MBR family protein</fullName>
    </recommendedName>
</protein>
<dbReference type="Proteomes" id="UP000185003">
    <property type="component" value="Unassembled WGS sequence"/>
</dbReference>
<keyword evidence="1" id="KW-0812">Transmembrane</keyword>
<evidence type="ECO:0000313" key="3">
    <source>
        <dbReference type="Proteomes" id="UP000185003"/>
    </source>
</evidence>
<feature type="transmembrane region" description="Helical" evidence="1">
    <location>
        <begin position="96"/>
        <end position="113"/>
    </location>
</feature>
<feature type="transmembrane region" description="Helical" evidence="1">
    <location>
        <begin position="14"/>
        <end position="31"/>
    </location>
</feature>
<keyword evidence="1" id="KW-0472">Membrane</keyword>
<dbReference type="OrthoDB" id="5189031at2"/>
<dbReference type="EMBL" id="FSRA01000001">
    <property type="protein sequence ID" value="SIN78993.1"/>
    <property type="molecule type" value="Genomic_DNA"/>
</dbReference>
<feature type="transmembrane region" description="Helical" evidence="1">
    <location>
        <begin position="240"/>
        <end position="260"/>
    </location>
</feature>
<evidence type="ECO:0000256" key="1">
    <source>
        <dbReference type="SAM" id="Phobius"/>
    </source>
</evidence>
<dbReference type="AlphaFoldDB" id="A0A1N6E7M7"/>
<proteinExistence type="predicted"/>
<evidence type="ECO:0000313" key="2">
    <source>
        <dbReference type="EMBL" id="SIN78993.1"/>
    </source>
</evidence>
<accession>A0A1N6E7M7</accession>
<organism evidence="2 3">
    <name type="scientific">Chitinophaga niabensis</name>
    <dbReference type="NCBI Taxonomy" id="536979"/>
    <lineage>
        <taxon>Bacteria</taxon>
        <taxon>Pseudomonadati</taxon>
        <taxon>Bacteroidota</taxon>
        <taxon>Chitinophagia</taxon>
        <taxon>Chitinophagales</taxon>
        <taxon>Chitinophagaceae</taxon>
        <taxon>Chitinophaga</taxon>
    </lineage>
</organism>
<keyword evidence="3" id="KW-1185">Reference proteome</keyword>
<feature type="transmembrane region" description="Helical" evidence="1">
    <location>
        <begin position="119"/>
        <end position="136"/>
    </location>
</feature>
<dbReference type="RefSeq" id="WP_084185442.1">
    <property type="nucleotide sequence ID" value="NZ_FSRA01000001.1"/>
</dbReference>
<name>A0A1N6E7M7_9BACT</name>
<gene>
    <name evidence="2" type="ORF">SAMN04488055_1366</name>
</gene>